<dbReference type="Pfam" id="PF01119">
    <property type="entry name" value="DNA_mis_repair"/>
    <property type="match status" value="1"/>
</dbReference>
<dbReference type="GeneID" id="19208162"/>
<dbReference type="GO" id="GO:0005524">
    <property type="term" value="F:ATP binding"/>
    <property type="evidence" value="ECO:0007669"/>
    <property type="project" value="InterPro"/>
</dbReference>
<dbReference type="CDD" id="cd03484">
    <property type="entry name" value="MutL_Trans_hPMS_2_like"/>
    <property type="match status" value="1"/>
</dbReference>
<dbReference type="GO" id="GO:0061982">
    <property type="term" value="P:meiosis I cell cycle process"/>
    <property type="evidence" value="ECO:0007669"/>
    <property type="project" value="UniProtKB-ARBA"/>
</dbReference>
<keyword evidence="2" id="KW-0227">DNA damage</keyword>
<comment type="similarity">
    <text evidence="1">Belongs to the DNA mismatch repair MutL/HexB family.</text>
</comment>
<name>A0A5M3MFT7_CONPW</name>
<feature type="domain" description="DNA mismatch repair protein S5" evidence="3">
    <location>
        <begin position="237"/>
        <end position="369"/>
    </location>
</feature>
<dbReference type="InterPro" id="IPR014762">
    <property type="entry name" value="DNA_mismatch_repair_CS"/>
</dbReference>
<dbReference type="InterPro" id="IPR002099">
    <property type="entry name" value="MutL/Mlh/PMS"/>
</dbReference>
<dbReference type="KEGG" id="cput:CONPUDRAFT_61572"/>
<dbReference type="SMART" id="SM01340">
    <property type="entry name" value="DNA_mis_repair"/>
    <property type="match status" value="1"/>
</dbReference>
<evidence type="ECO:0000313" key="5">
    <source>
        <dbReference type="Proteomes" id="UP000053558"/>
    </source>
</evidence>
<dbReference type="EMBL" id="JH711583">
    <property type="protein sequence ID" value="EIW78023.1"/>
    <property type="molecule type" value="Genomic_DNA"/>
</dbReference>
<dbReference type="GO" id="GO:0030983">
    <property type="term" value="F:mismatched DNA binding"/>
    <property type="evidence" value="ECO:0007669"/>
    <property type="project" value="InterPro"/>
</dbReference>
<dbReference type="Gene3D" id="3.30.565.10">
    <property type="entry name" value="Histidine kinase-like ATPase, C-terminal domain"/>
    <property type="match status" value="1"/>
</dbReference>
<evidence type="ECO:0000256" key="2">
    <source>
        <dbReference type="ARBA" id="ARBA00022763"/>
    </source>
</evidence>
<dbReference type="InterPro" id="IPR013507">
    <property type="entry name" value="DNA_mismatch_S5_2-like"/>
</dbReference>
<keyword evidence="5" id="KW-1185">Reference proteome</keyword>
<dbReference type="GO" id="GO:0140664">
    <property type="term" value="F:ATP-dependent DNA damage sensor activity"/>
    <property type="evidence" value="ECO:0007669"/>
    <property type="project" value="InterPro"/>
</dbReference>
<dbReference type="InterPro" id="IPR014721">
    <property type="entry name" value="Ribsml_uS5_D2-typ_fold_subgr"/>
</dbReference>
<dbReference type="NCBIfam" id="TIGR00585">
    <property type="entry name" value="mutl"/>
    <property type="match status" value="1"/>
</dbReference>
<dbReference type="Gene3D" id="3.30.230.10">
    <property type="match status" value="1"/>
</dbReference>
<comment type="caution">
    <text evidence="4">The sequence shown here is derived from an EMBL/GenBank/DDBJ whole genome shotgun (WGS) entry which is preliminary data.</text>
</comment>
<reference evidence="5" key="1">
    <citation type="journal article" date="2012" name="Science">
        <title>The Paleozoic origin of enzymatic lignin decomposition reconstructed from 31 fungal genomes.</title>
        <authorList>
            <person name="Floudas D."/>
            <person name="Binder M."/>
            <person name="Riley R."/>
            <person name="Barry K."/>
            <person name="Blanchette R.A."/>
            <person name="Henrissat B."/>
            <person name="Martinez A.T."/>
            <person name="Otillar R."/>
            <person name="Spatafora J.W."/>
            <person name="Yadav J.S."/>
            <person name="Aerts A."/>
            <person name="Benoit I."/>
            <person name="Boyd A."/>
            <person name="Carlson A."/>
            <person name="Copeland A."/>
            <person name="Coutinho P.M."/>
            <person name="de Vries R.P."/>
            <person name="Ferreira P."/>
            <person name="Findley K."/>
            <person name="Foster B."/>
            <person name="Gaskell J."/>
            <person name="Glotzer D."/>
            <person name="Gorecki P."/>
            <person name="Heitman J."/>
            <person name="Hesse C."/>
            <person name="Hori C."/>
            <person name="Igarashi K."/>
            <person name="Jurgens J.A."/>
            <person name="Kallen N."/>
            <person name="Kersten P."/>
            <person name="Kohler A."/>
            <person name="Kuees U."/>
            <person name="Kumar T.K.A."/>
            <person name="Kuo A."/>
            <person name="LaButti K."/>
            <person name="Larrondo L.F."/>
            <person name="Lindquist E."/>
            <person name="Ling A."/>
            <person name="Lombard V."/>
            <person name="Lucas S."/>
            <person name="Lundell T."/>
            <person name="Martin R."/>
            <person name="McLaughlin D.J."/>
            <person name="Morgenstern I."/>
            <person name="Morin E."/>
            <person name="Murat C."/>
            <person name="Nagy L.G."/>
            <person name="Nolan M."/>
            <person name="Ohm R.A."/>
            <person name="Patyshakuliyeva A."/>
            <person name="Rokas A."/>
            <person name="Ruiz-Duenas F.J."/>
            <person name="Sabat G."/>
            <person name="Salamov A."/>
            <person name="Samejima M."/>
            <person name="Schmutz J."/>
            <person name="Slot J.C."/>
            <person name="St John F."/>
            <person name="Stenlid J."/>
            <person name="Sun H."/>
            <person name="Sun S."/>
            <person name="Syed K."/>
            <person name="Tsang A."/>
            <person name="Wiebenga A."/>
            <person name="Young D."/>
            <person name="Pisabarro A."/>
            <person name="Eastwood D.C."/>
            <person name="Martin F."/>
            <person name="Cullen D."/>
            <person name="Grigoriev I.V."/>
            <person name="Hibbett D.S."/>
        </authorList>
    </citation>
    <scope>NUCLEOTIDE SEQUENCE [LARGE SCALE GENOMIC DNA]</scope>
    <source>
        <strain evidence="5">RWD-64-598 SS2</strain>
    </source>
</reference>
<organism evidence="4 5">
    <name type="scientific">Coniophora puteana (strain RWD-64-598)</name>
    <name type="common">Brown rot fungus</name>
    <dbReference type="NCBI Taxonomy" id="741705"/>
    <lineage>
        <taxon>Eukaryota</taxon>
        <taxon>Fungi</taxon>
        <taxon>Dikarya</taxon>
        <taxon>Basidiomycota</taxon>
        <taxon>Agaricomycotina</taxon>
        <taxon>Agaricomycetes</taxon>
        <taxon>Agaricomycetidae</taxon>
        <taxon>Boletales</taxon>
        <taxon>Coniophorineae</taxon>
        <taxon>Coniophoraceae</taxon>
        <taxon>Coniophora</taxon>
    </lineage>
</organism>
<dbReference type="InterPro" id="IPR036890">
    <property type="entry name" value="HATPase_C_sf"/>
</dbReference>
<evidence type="ECO:0000259" key="3">
    <source>
        <dbReference type="SMART" id="SM01340"/>
    </source>
</evidence>
<dbReference type="AlphaFoldDB" id="A0A5M3MFT7"/>
<accession>A0A5M3MFT7</accession>
<dbReference type="Pfam" id="PF13589">
    <property type="entry name" value="HATPase_c_3"/>
    <property type="match status" value="1"/>
</dbReference>
<dbReference type="PANTHER" id="PTHR10073">
    <property type="entry name" value="DNA MISMATCH REPAIR PROTEIN MLH, PMS, MUTL"/>
    <property type="match status" value="1"/>
</dbReference>
<dbReference type="GO" id="GO:0032389">
    <property type="term" value="C:MutLalpha complex"/>
    <property type="evidence" value="ECO:0007669"/>
    <property type="project" value="TreeGrafter"/>
</dbReference>
<gene>
    <name evidence="4" type="ORF">CONPUDRAFT_61572</name>
</gene>
<proteinExistence type="inferred from homology"/>
<dbReference type="FunFam" id="3.30.565.10:FF:000014">
    <property type="entry name" value="Mismatch repair endonuclease pms1, putative"/>
    <property type="match status" value="1"/>
</dbReference>
<dbReference type="PANTHER" id="PTHR10073:SF52">
    <property type="entry name" value="MISMATCH REPAIR ENDONUCLEASE PMS2"/>
    <property type="match status" value="1"/>
</dbReference>
<dbReference type="SUPFAM" id="SSF54211">
    <property type="entry name" value="Ribosomal protein S5 domain 2-like"/>
    <property type="match status" value="1"/>
</dbReference>
<evidence type="ECO:0000313" key="4">
    <source>
        <dbReference type="EMBL" id="EIW78023.1"/>
    </source>
</evidence>
<dbReference type="OrthoDB" id="10263226at2759"/>
<dbReference type="CDD" id="cd16926">
    <property type="entry name" value="HATPase_MutL-MLH-PMS-like"/>
    <property type="match status" value="1"/>
</dbReference>
<dbReference type="SUPFAM" id="SSF55874">
    <property type="entry name" value="ATPase domain of HSP90 chaperone/DNA topoisomerase II/histidine kinase"/>
    <property type="match status" value="1"/>
</dbReference>
<sequence>MSQHVSNGIQDAAAIKAIDSHSVHRITSGQVVIDLQTAIKELVENSLDAGATNIEVRFHNYGLKLIEVIDNGSGIAPADYDSIALKHHTSKLASFEDLSTVLTFGFRGEALSSLCALSDGVTVTTATSSEAPMGSVLEMDRAGEIKNRNGKVARQRGTTVSVTGLFKPLPVRRKELERNIKREFGKALNLLNAYALVPCTKENRGVRLTVTNTPEGGCVRKAVQLRTDGVPSIKSSATALWGSRALDNVVDLELEFEVETEKAVLRRQKLTVIRSGTTHVQVRGLISKFAVNSGRTTTDRQFFFVNGRPYNPSKVQKAFNEIYRSFNANQSPFIVADFILPTHACDINVSPDKRTIFLHSENNLLEALKVSTARR</sequence>
<dbReference type="GO" id="GO:0016887">
    <property type="term" value="F:ATP hydrolysis activity"/>
    <property type="evidence" value="ECO:0007669"/>
    <property type="project" value="InterPro"/>
</dbReference>
<protein>
    <submittedName>
        <fullName evidence="4">DNA mismatch repair protein MutL</fullName>
    </submittedName>
</protein>
<dbReference type="GO" id="GO:0006298">
    <property type="term" value="P:mismatch repair"/>
    <property type="evidence" value="ECO:0007669"/>
    <property type="project" value="InterPro"/>
</dbReference>
<dbReference type="PROSITE" id="PS00058">
    <property type="entry name" value="DNA_MISMATCH_REPAIR_1"/>
    <property type="match status" value="1"/>
</dbReference>
<dbReference type="RefSeq" id="XP_007771766.1">
    <property type="nucleotide sequence ID" value="XM_007773576.1"/>
</dbReference>
<dbReference type="InterPro" id="IPR038973">
    <property type="entry name" value="MutL/Mlh/Pms-like"/>
</dbReference>
<dbReference type="OMA" id="NSKREFG"/>
<dbReference type="Proteomes" id="UP000053558">
    <property type="component" value="Unassembled WGS sequence"/>
</dbReference>
<evidence type="ECO:0000256" key="1">
    <source>
        <dbReference type="ARBA" id="ARBA00006082"/>
    </source>
</evidence>
<dbReference type="InterPro" id="IPR020568">
    <property type="entry name" value="Ribosomal_Su5_D2-typ_SF"/>
</dbReference>